<feature type="coiled-coil region" evidence="6">
    <location>
        <begin position="1172"/>
        <end position="1199"/>
    </location>
</feature>
<dbReference type="PANTHER" id="PTHR22538">
    <property type="entry name" value="CILIA- AND FLAGELLA-ASSOCIATED PROTEIN 74"/>
    <property type="match status" value="1"/>
</dbReference>
<evidence type="ECO:0000256" key="5">
    <source>
        <dbReference type="ARBA" id="ARBA00023273"/>
    </source>
</evidence>
<feature type="compositionally biased region" description="Acidic residues" evidence="7">
    <location>
        <begin position="435"/>
        <end position="448"/>
    </location>
</feature>
<dbReference type="PANTHER" id="PTHR22538:SF0">
    <property type="entry name" value="CILIA- AND FLAGELLA-ASSOCIATED PROTEIN 74"/>
    <property type="match status" value="1"/>
</dbReference>
<feature type="compositionally biased region" description="Basic and acidic residues" evidence="7">
    <location>
        <begin position="449"/>
        <end position="466"/>
    </location>
</feature>
<evidence type="ECO:0000313" key="13">
    <source>
        <dbReference type="Proteomes" id="UP001497497"/>
    </source>
</evidence>
<dbReference type="InterPro" id="IPR013783">
    <property type="entry name" value="Ig-like_fold"/>
</dbReference>
<evidence type="ECO:0008006" key="14">
    <source>
        <dbReference type="Google" id="ProtNLM"/>
    </source>
</evidence>
<sequence>MEYKENAKMLLGYIESDDDEDDDDEKMLEYDGGNLDLSSSFGEDDASLIEYKSSQLYPETEEDKITWHEQIRMIQLRGHLNHLLDKVRHAQYIVDMTREELKKCKCQIQLFEDERDRIFAEITKQESEGNKPAEDRLRSTHEKICKELESEQKLMIVIADKLDQAEYDLALTELERGKFILAEDDLLQRENQLNQVKAEQAVVRLQKEELLAKQALNNKHRDTKIKNKAKEDAEKRHKHAIEEAEKSQEKANKYLNKTMAKLKQREKEEAERYKSDMSRKMEMLLKLREDIAHNKENLRAILARDKASEEKRKAEEDVERAKIAAGGGNPEEVLLLKKRKNEMEKLKQQFEAGQKEKKVEIVQKILREEENIRKKKQQQPYLWEWPNREKTRRVAPIKKKTPKVLEDYIAATSEAVNKEETPDAPPLVEHSPVAEDGEEEFDEAEIMLEETKQEKDIYKEPEGKSESEEEVEPSVDLAKPEFEGLWNKETKLYKAVKDSDQPKSGTRGMSTMEQQILKRTLEKTKKGIVITQVAAGKEFSGSPFYSKPDVIHFKDFDVGKTYKKLVKLTNVSYTLNYIKYLDITDQLKDFIKIQFDPPGQMSAGLTCDVVVTFKPMINKDLSGEVKFLTQTGPFNIPLLCSTKKCDVNVDINAIDFGTHVIGETMRRTITLTNKGALGTNFDFSKVTVKAVHSGGSLAISQGKSDVGSEERLPRKSFLIPPSLKPSTPGITQSSDSLPSGDITSALSIKVSENKTINDELLEVVEEVVESSPSGEEIAEESYDQTEEEPEDPSTLDGMEVGPVFAGQIGPMSSEKLEIVWRPTLPGKVKAVFSVYFNDPLSRPISIIAFGNAIDVPVWVERESVDLRICMMDRLYQDTIIIHNRANTALRLNFEVTPELKDYLEILPKTGYIQAQSPFSAQLKFLPRKSLYTDAPKFIDHELGILEAPITIIVADQTTPVHFTVHAVVTSTDLQINVSNINFGYCTIHESVRKRFQITNTSILPQQFGFVGLPEWVEVQPNDGFGTILPLETIDLEVIFSPPKADEYSFDLVCRTLINRNFKISCSGVGVHTPLELSQQIVHFGATSLYDHTTASIYVINSHTSSNEFSHPVPRIGKGSICPVGPTSFEFMVPEGAPFSISPSVGTVEPGKKTKINIQFSPTLPDVEIRLEAIKIAEKLEAIKEEKARAEATARESQEKEHSVMANKLGKISKGSPSAMTQSKSKQVLPTSTSTSTVSEFSVQAAPKSISKDSPEYSSAILSLVRQFKGQFQSFTIPCYVASGKTGAPGQLEYSIHNTLYLEVHCPAVKSPVVVISDSGSNTLDFGNVSIGQTSQKSVTIQNISDRNIELRASLVNPSGPFLMLNALRPLSPGATHTILMTFTPGKNQIFQEEFGIKTLNSTLHLTLKGFGISPLVNLSITDGVLDMGAVLSGEYVEKTFTIENTSILSIDYIIKQDSMSPLRYTKAQKMSEFLTCTDDKKAISYVGTQNYNGKNVFDVVQTKGSIAGGKVKEITVTFAPDHESRLYSDGIRLELFDQEESHFFELRGQCMSQMMYLEGFDMMLPGLESLSLAAAVREEEELDVKVMAALPPALITIQSEMKDDTFQPGVSVLSVGCVRTMAVSQKKNGEFSVEGLQNLLLKGFTVEPQKAMVEAGTKKPLVITWTPPPNFDPNVTLEETATLILKCDVVEQITLMIRCMAVSG</sequence>
<evidence type="ECO:0000259" key="11">
    <source>
        <dbReference type="Pfam" id="PF24798"/>
    </source>
</evidence>
<comment type="caution">
    <text evidence="12">The sequence shown here is derived from an EMBL/GenBank/DDBJ whole genome shotgun (WGS) entry which is preliminary data.</text>
</comment>
<evidence type="ECO:0000256" key="7">
    <source>
        <dbReference type="SAM" id="MobiDB-lite"/>
    </source>
</evidence>
<evidence type="ECO:0000256" key="3">
    <source>
        <dbReference type="ARBA" id="ARBA00022490"/>
    </source>
</evidence>
<feature type="domain" description="HYDIN/VesB/CFA65-like Ig-like" evidence="8">
    <location>
        <begin position="1320"/>
        <end position="1409"/>
    </location>
</feature>
<feature type="compositionally biased region" description="Acidic residues" evidence="7">
    <location>
        <begin position="776"/>
        <end position="793"/>
    </location>
</feature>
<evidence type="ECO:0000256" key="1">
    <source>
        <dbReference type="ARBA" id="ARBA00004138"/>
    </source>
</evidence>
<feature type="domain" description="CFAP74 third Ig-like" evidence="10">
    <location>
        <begin position="857"/>
        <end position="969"/>
    </location>
</feature>
<dbReference type="InterPro" id="IPR056307">
    <property type="entry name" value="Ig-CFAP74_3rd"/>
</dbReference>
<feature type="coiled-coil region" evidence="6">
    <location>
        <begin position="227"/>
        <end position="356"/>
    </location>
</feature>
<feature type="compositionally biased region" description="Polar residues" evidence="7">
    <location>
        <begin position="724"/>
        <end position="738"/>
    </location>
</feature>
<keyword evidence="6" id="KW-0175">Coiled coil</keyword>
<keyword evidence="3" id="KW-0963">Cytoplasm</keyword>
<dbReference type="Gene3D" id="2.60.40.10">
    <property type="entry name" value="Immunoglobulins"/>
    <property type="match status" value="5"/>
</dbReference>
<evidence type="ECO:0000256" key="2">
    <source>
        <dbReference type="ARBA" id="ARBA00004496"/>
    </source>
</evidence>
<dbReference type="Proteomes" id="UP001497497">
    <property type="component" value="Unassembled WGS sequence"/>
</dbReference>
<dbReference type="Pfam" id="PF22544">
    <property type="entry name" value="HYDIN_VesB_CFA65-like_Ig"/>
    <property type="match status" value="1"/>
</dbReference>
<keyword evidence="4" id="KW-0969">Cilium</keyword>
<evidence type="ECO:0000259" key="8">
    <source>
        <dbReference type="Pfam" id="PF22544"/>
    </source>
</evidence>
<dbReference type="InterPro" id="IPR056310">
    <property type="entry name" value="Ig-CFAP74_4th"/>
</dbReference>
<evidence type="ECO:0000259" key="10">
    <source>
        <dbReference type="Pfam" id="PF24778"/>
    </source>
</evidence>
<dbReference type="Pfam" id="PF24770">
    <property type="entry name" value="Ig-CFAP74_2"/>
    <property type="match status" value="1"/>
</dbReference>
<feature type="region of interest" description="Disordered" evidence="7">
    <location>
        <begin position="767"/>
        <end position="797"/>
    </location>
</feature>
<comment type="subcellular location">
    <subcellularLocation>
        <location evidence="1">Cell projection</location>
        <location evidence="1">Cilium</location>
    </subcellularLocation>
    <subcellularLocation>
        <location evidence="2">Cytoplasm</location>
    </subcellularLocation>
</comment>
<feature type="region of interest" description="Disordered" evidence="7">
    <location>
        <begin position="1210"/>
        <end position="1230"/>
    </location>
</feature>
<name>A0AAV2H175_LYMST</name>
<dbReference type="InterPro" id="IPR056306">
    <property type="entry name" value="Ig-CFAP74_2nd"/>
</dbReference>
<keyword evidence="5" id="KW-0966">Cell projection</keyword>
<dbReference type="Pfam" id="PF24798">
    <property type="entry name" value="Ig-CFAP74_4th"/>
    <property type="match status" value="1"/>
</dbReference>
<dbReference type="InterPro" id="IPR053879">
    <property type="entry name" value="HYDIN_VesB_CFA65-like_Ig"/>
</dbReference>
<feature type="domain" description="CFAP74 fourth Ig-like" evidence="11">
    <location>
        <begin position="976"/>
        <end position="1069"/>
    </location>
</feature>
<accession>A0AAV2H175</accession>
<reference evidence="12 13" key="1">
    <citation type="submission" date="2024-04" db="EMBL/GenBank/DDBJ databases">
        <authorList>
            <consortium name="Genoscope - CEA"/>
            <person name="William W."/>
        </authorList>
    </citation>
    <scope>NUCLEOTIDE SEQUENCE [LARGE SCALE GENOMIC DNA]</scope>
</reference>
<feature type="compositionally biased region" description="Polar residues" evidence="7">
    <location>
        <begin position="1214"/>
        <end position="1229"/>
    </location>
</feature>
<proteinExistence type="predicted"/>
<dbReference type="EMBL" id="CAXITT010000014">
    <property type="protein sequence ID" value="CAL1527246.1"/>
    <property type="molecule type" value="Genomic_DNA"/>
</dbReference>
<protein>
    <recommendedName>
        <fullName evidence="14">Cilia- and flagella-associated protein 74</fullName>
    </recommendedName>
</protein>
<gene>
    <name evidence="12" type="ORF">GSLYS_00001423001</name>
</gene>
<dbReference type="GO" id="GO:0005929">
    <property type="term" value="C:cilium"/>
    <property type="evidence" value="ECO:0007669"/>
    <property type="project" value="UniProtKB-SubCell"/>
</dbReference>
<feature type="domain" description="CFAP74 second Ig-like" evidence="9">
    <location>
        <begin position="649"/>
        <end position="855"/>
    </location>
</feature>
<dbReference type="Pfam" id="PF24778">
    <property type="entry name" value="Ig-CFAP74_3rd"/>
    <property type="match status" value="1"/>
</dbReference>
<evidence type="ECO:0000256" key="6">
    <source>
        <dbReference type="SAM" id="Coils"/>
    </source>
</evidence>
<feature type="compositionally biased region" description="Acidic residues" evidence="7">
    <location>
        <begin position="15"/>
        <end position="26"/>
    </location>
</feature>
<dbReference type="Pfam" id="PF24771">
    <property type="entry name" value="Ig_CFAP74_1st"/>
    <property type="match status" value="1"/>
</dbReference>
<keyword evidence="13" id="KW-1185">Reference proteome</keyword>
<dbReference type="GO" id="GO:0005737">
    <property type="term" value="C:cytoplasm"/>
    <property type="evidence" value="ECO:0007669"/>
    <property type="project" value="UniProtKB-SubCell"/>
</dbReference>
<feature type="region of interest" description="Disordered" evidence="7">
    <location>
        <begin position="699"/>
        <end position="738"/>
    </location>
</feature>
<dbReference type="NCBIfam" id="NF012200">
    <property type="entry name" value="choice_anch_D"/>
    <property type="match status" value="1"/>
</dbReference>
<evidence type="ECO:0000256" key="4">
    <source>
        <dbReference type="ARBA" id="ARBA00023069"/>
    </source>
</evidence>
<feature type="region of interest" description="Disordered" evidence="7">
    <location>
        <begin position="14"/>
        <end position="34"/>
    </location>
</feature>
<evidence type="ECO:0000313" key="12">
    <source>
        <dbReference type="EMBL" id="CAL1527246.1"/>
    </source>
</evidence>
<organism evidence="12 13">
    <name type="scientific">Lymnaea stagnalis</name>
    <name type="common">Great pond snail</name>
    <name type="synonym">Helix stagnalis</name>
    <dbReference type="NCBI Taxonomy" id="6523"/>
    <lineage>
        <taxon>Eukaryota</taxon>
        <taxon>Metazoa</taxon>
        <taxon>Spiralia</taxon>
        <taxon>Lophotrochozoa</taxon>
        <taxon>Mollusca</taxon>
        <taxon>Gastropoda</taxon>
        <taxon>Heterobranchia</taxon>
        <taxon>Euthyneura</taxon>
        <taxon>Panpulmonata</taxon>
        <taxon>Hygrophila</taxon>
        <taxon>Lymnaeoidea</taxon>
        <taxon>Lymnaeidae</taxon>
        <taxon>Lymnaea</taxon>
    </lineage>
</organism>
<feature type="region of interest" description="Disordered" evidence="7">
    <location>
        <begin position="414"/>
        <end position="476"/>
    </location>
</feature>
<evidence type="ECO:0000259" key="9">
    <source>
        <dbReference type="Pfam" id="PF24770"/>
    </source>
</evidence>